<proteinExistence type="inferred from homology"/>
<feature type="transmembrane region" description="Helical" evidence="7">
    <location>
        <begin position="282"/>
        <end position="304"/>
    </location>
</feature>
<reference evidence="10" key="1">
    <citation type="journal article" date="2019" name="Int. J. Syst. Evol. Microbiol.">
        <title>The Global Catalogue of Microorganisms (GCM) 10K type strain sequencing project: providing services to taxonomists for standard genome sequencing and annotation.</title>
        <authorList>
            <consortium name="The Broad Institute Genomics Platform"/>
            <consortium name="The Broad Institute Genome Sequencing Center for Infectious Disease"/>
            <person name="Wu L."/>
            <person name="Ma J."/>
        </authorList>
    </citation>
    <scope>NUCLEOTIDE SEQUENCE [LARGE SCALE GENOMIC DNA]</scope>
    <source>
        <strain evidence="10">JCM 17441</strain>
    </source>
</reference>
<comment type="subcellular location">
    <subcellularLocation>
        <location evidence="1 7">Cell membrane</location>
        <topology evidence="1 7">Multi-pass membrane protein</topology>
    </subcellularLocation>
</comment>
<evidence type="ECO:0000259" key="8">
    <source>
        <dbReference type="PROSITE" id="PS50928"/>
    </source>
</evidence>
<keyword evidence="5 7" id="KW-1133">Transmembrane helix</keyword>
<dbReference type="InterPro" id="IPR035906">
    <property type="entry name" value="MetI-like_sf"/>
</dbReference>
<evidence type="ECO:0000256" key="4">
    <source>
        <dbReference type="ARBA" id="ARBA00022692"/>
    </source>
</evidence>
<dbReference type="InterPro" id="IPR000515">
    <property type="entry name" value="MetI-like"/>
</dbReference>
<evidence type="ECO:0000256" key="6">
    <source>
        <dbReference type="ARBA" id="ARBA00023136"/>
    </source>
</evidence>
<keyword evidence="6 7" id="KW-0472">Membrane</keyword>
<dbReference type="Gene3D" id="1.10.3720.10">
    <property type="entry name" value="MetI-like"/>
    <property type="match status" value="1"/>
</dbReference>
<keyword evidence="4 7" id="KW-0812">Transmembrane</keyword>
<feature type="domain" description="ABC transmembrane type-1" evidence="8">
    <location>
        <begin position="85"/>
        <end position="300"/>
    </location>
</feature>
<dbReference type="Pfam" id="PF00528">
    <property type="entry name" value="BPD_transp_1"/>
    <property type="match status" value="1"/>
</dbReference>
<feature type="transmembrane region" description="Helical" evidence="7">
    <location>
        <begin position="122"/>
        <end position="143"/>
    </location>
</feature>
<dbReference type="EMBL" id="BAABAT010000039">
    <property type="protein sequence ID" value="GAA4260170.1"/>
    <property type="molecule type" value="Genomic_DNA"/>
</dbReference>
<sequence>MTVLVTARPAEAPPAARPRRRRARRWAGALYAAPTAFMVGMFFLVPLGLVAWMSLHHWPLLGAPELNAPENYAGMADDELLSTAVWFTLKYTVIVTILLFALSFGLALLVQHPGRGIGLLRTAYFIPAAVGFASASLLFLGMLSDEIGPVNRILESLGLLHGYVSWTSGSSTSALSSAVGLVLWRFAGFNMLILLTGLQAIPVEVYEAARLDGASRWQLFRRITVPLMRPTIALVLTLMVTGSLLAFDQFWILTRGGPDNSTTSLVMVIYRKAFIELDLGSAAAISVVLLGVLVVFNVVQLAVLRRRG</sequence>
<gene>
    <name evidence="9" type="ORF">GCM10022255_087770</name>
</gene>
<evidence type="ECO:0000256" key="3">
    <source>
        <dbReference type="ARBA" id="ARBA00022475"/>
    </source>
</evidence>
<evidence type="ECO:0000256" key="1">
    <source>
        <dbReference type="ARBA" id="ARBA00004651"/>
    </source>
</evidence>
<feature type="transmembrane region" description="Helical" evidence="7">
    <location>
        <begin position="231"/>
        <end position="252"/>
    </location>
</feature>
<keyword evidence="3" id="KW-1003">Cell membrane</keyword>
<evidence type="ECO:0000313" key="9">
    <source>
        <dbReference type="EMBL" id="GAA4260170.1"/>
    </source>
</evidence>
<dbReference type="CDD" id="cd06261">
    <property type="entry name" value="TM_PBP2"/>
    <property type="match status" value="1"/>
</dbReference>
<accession>A0ABP8DN59</accession>
<name>A0ABP8DN59_9ACTN</name>
<evidence type="ECO:0000313" key="10">
    <source>
        <dbReference type="Proteomes" id="UP001500620"/>
    </source>
</evidence>
<dbReference type="SUPFAM" id="SSF161098">
    <property type="entry name" value="MetI-like"/>
    <property type="match status" value="1"/>
</dbReference>
<evidence type="ECO:0000256" key="5">
    <source>
        <dbReference type="ARBA" id="ARBA00022989"/>
    </source>
</evidence>
<dbReference type="Proteomes" id="UP001500620">
    <property type="component" value="Unassembled WGS sequence"/>
</dbReference>
<dbReference type="PANTHER" id="PTHR30193:SF37">
    <property type="entry name" value="INNER MEMBRANE ABC TRANSPORTER PERMEASE PROTEIN YCJO"/>
    <property type="match status" value="1"/>
</dbReference>
<dbReference type="PROSITE" id="PS50928">
    <property type="entry name" value="ABC_TM1"/>
    <property type="match status" value="1"/>
</dbReference>
<organism evidence="9 10">
    <name type="scientific">Dactylosporangium darangshiense</name>
    <dbReference type="NCBI Taxonomy" id="579108"/>
    <lineage>
        <taxon>Bacteria</taxon>
        <taxon>Bacillati</taxon>
        <taxon>Actinomycetota</taxon>
        <taxon>Actinomycetes</taxon>
        <taxon>Micromonosporales</taxon>
        <taxon>Micromonosporaceae</taxon>
        <taxon>Dactylosporangium</taxon>
    </lineage>
</organism>
<feature type="transmembrane region" description="Helical" evidence="7">
    <location>
        <begin position="29"/>
        <end position="55"/>
    </location>
</feature>
<keyword evidence="10" id="KW-1185">Reference proteome</keyword>
<evidence type="ECO:0000256" key="7">
    <source>
        <dbReference type="RuleBase" id="RU363032"/>
    </source>
</evidence>
<keyword evidence="2 7" id="KW-0813">Transport</keyword>
<comment type="similarity">
    <text evidence="7">Belongs to the binding-protein-dependent transport system permease family.</text>
</comment>
<evidence type="ECO:0000256" key="2">
    <source>
        <dbReference type="ARBA" id="ARBA00022448"/>
    </source>
</evidence>
<protein>
    <submittedName>
        <fullName evidence="9">Sugar ABC transporter permease</fullName>
    </submittedName>
</protein>
<dbReference type="PANTHER" id="PTHR30193">
    <property type="entry name" value="ABC TRANSPORTER PERMEASE PROTEIN"/>
    <property type="match status" value="1"/>
</dbReference>
<dbReference type="RefSeq" id="WP_345137096.1">
    <property type="nucleotide sequence ID" value="NZ_BAABAT010000039.1"/>
</dbReference>
<dbReference type="InterPro" id="IPR051393">
    <property type="entry name" value="ABC_transporter_permease"/>
</dbReference>
<feature type="transmembrane region" description="Helical" evidence="7">
    <location>
        <begin position="91"/>
        <end position="110"/>
    </location>
</feature>
<comment type="caution">
    <text evidence="9">The sequence shown here is derived from an EMBL/GenBank/DDBJ whole genome shotgun (WGS) entry which is preliminary data.</text>
</comment>